<feature type="transmembrane region" description="Helical" evidence="6">
    <location>
        <begin position="159"/>
        <end position="182"/>
    </location>
</feature>
<dbReference type="InterPro" id="IPR001851">
    <property type="entry name" value="ABC_transp_permease"/>
</dbReference>
<comment type="caution">
    <text evidence="7">The sequence shown here is derived from an EMBL/GenBank/DDBJ whole genome shotgun (WGS) entry which is preliminary data.</text>
</comment>
<evidence type="ECO:0000313" key="7">
    <source>
        <dbReference type="EMBL" id="NKW10803.1"/>
    </source>
</evidence>
<comment type="subcellular location">
    <subcellularLocation>
        <location evidence="1">Cell membrane</location>
        <topology evidence="1">Multi-pass membrane protein</topology>
    </subcellularLocation>
</comment>
<keyword evidence="2" id="KW-1003">Cell membrane</keyword>
<dbReference type="CDD" id="cd06579">
    <property type="entry name" value="TM_PBP1_transp_AraH_like"/>
    <property type="match status" value="1"/>
</dbReference>
<keyword evidence="5 6" id="KW-0472">Membrane</keyword>
<feature type="transmembrane region" description="Helical" evidence="6">
    <location>
        <begin position="136"/>
        <end position="153"/>
    </location>
</feature>
<dbReference type="Pfam" id="PF02653">
    <property type="entry name" value="BPD_transp_2"/>
    <property type="match status" value="1"/>
</dbReference>
<feature type="transmembrane region" description="Helical" evidence="6">
    <location>
        <begin position="244"/>
        <end position="263"/>
    </location>
</feature>
<dbReference type="PANTHER" id="PTHR32196">
    <property type="entry name" value="ABC TRANSPORTER PERMEASE PROTEIN YPHD-RELATED-RELATED"/>
    <property type="match status" value="1"/>
</dbReference>
<dbReference type="PANTHER" id="PTHR32196:SF72">
    <property type="entry name" value="RIBOSE IMPORT PERMEASE PROTEIN RBSC"/>
    <property type="match status" value="1"/>
</dbReference>
<accession>A0A7X6FRW0</accession>
<feature type="transmembrane region" description="Helical" evidence="6">
    <location>
        <begin position="298"/>
        <end position="315"/>
    </location>
</feature>
<feature type="transmembrane region" description="Helical" evidence="6">
    <location>
        <begin position="194"/>
        <end position="213"/>
    </location>
</feature>
<dbReference type="Proteomes" id="UP000558475">
    <property type="component" value="Unassembled WGS sequence"/>
</dbReference>
<feature type="transmembrane region" description="Helical" evidence="6">
    <location>
        <begin position="327"/>
        <end position="344"/>
    </location>
</feature>
<sequence length="365" mass="37425">MISEESKSAATGAVPPAALNIRETAIKYGFLVLLAGMVLYFSAVTGGFASPQSAVFILQSVSITGILALGVTATLVVGGFDLSIGSVATTAMMASSYVMVVMGGDALTATLVCLAVGVLVGLVNGIIIVYMRVPDLLATLGMMFLLLGLQRIPTEGRSIATGMTLPNGSTATGAFSSAFLALGRHRFDFILPNLVPVSVVVLIVLAIVIWFFLEYTRFGRMMYAVGSNERAASLAGAPVNAYKISAYIISGVFASIGGILLAARLGRGDIASGNNLLLDAVAAALIGFAVLGAAKPNAFGTAVGALFVGILLQGLTMMNAPYYTQDFVKGAVLVIALIFTFALSKEANAEAGTFSGLPILISGGD</sequence>
<protein>
    <submittedName>
        <fullName evidence="7">ABC transporter permease</fullName>
    </submittedName>
</protein>
<evidence type="ECO:0000256" key="4">
    <source>
        <dbReference type="ARBA" id="ARBA00022989"/>
    </source>
</evidence>
<feature type="transmembrane region" description="Helical" evidence="6">
    <location>
        <begin position="55"/>
        <end position="77"/>
    </location>
</feature>
<keyword evidence="4 6" id="KW-1133">Transmembrane helix</keyword>
<dbReference type="GO" id="GO:0022857">
    <property type="term" value="F:transmembrane transporter activity"/>
    <property type="evidence" value="ECO:0007669"/>
    <property type="project" value="InterPro"/>
</dbReference>
<dbReference type="GO" id="GO:0005886">
    <property type="term" value="C:plasma membrane"/>
    <property type="evidence" value="ECO:0007669"/>
    <property type="project" value="UniProtKB-SubCell"/>
</dbReference>
<gene>
    <name evidence="7" type="ORF">HGG76_21400</name>
</gene>
<organism evidence="7 8">
    <name type="scientific">Brucella tritici</name>
    <dbReference type="NCBI Taxonomy" id="94626"/>
    <lineage>
        <taxon>Bacteria</taxon>
        <taxon>Pseudomonadati</taxon>
        <taxon>Pseudomonadota</taxon>
        <taxon>Alphaproteobacteria</taxon>
        <taxon>Hyphomicrobiales</taxon>
        <taxon>Brucellaceae</taxon>
        <taxon>Brucella/Ochrobactrum group</taxon>
        <taxon>Brucella</taxon>
    </lineage>
</organism>
<feature type="transmembrane region" description="Helical" evidence="6">
    <location>
        <begin position="109"/>
        <end position="129"/>
    </location>
</feature>
<evidence type="ECO:0000256" key="2">
    <source>
        <dbReference type="ARBA" id="ARBA00022475"/>
    </source>
</evidence>
<evidence type="ECO:0000256" key="1">
    <source>
        <dbReference type="ARBA" id="ARBA00004651"/>
    </source>
</evidence>
<dbReference type="AlphaFoldDB" id="A0A7X6FRW0"/>
<name>A0A7X6FRW0_9HYPH</name>
<evidence type="ECO:0000256" key="5">
    <source>
        <dbReference type="ARBA" id="ARBA00023136"/>
    </source>
</evidence>
<evidence type="ECO:0000256" key="3">
    <source>
        <dbReference type="ARBA" id="ARBA00022692"/>
    </source>
</evidence>
<feature type="transmembrane region" description="Helical" evidence="6">
    <location>
        <begin position="84"/>
        <end position="103"/>
    </location>
</feature>
<keyword evidence="3 6" id="KW-0812">Transmembrane</keyword>
<reference evidence="7 8" key="1">
    <citation type="submission" date="2020-04" db="EMBL/GenBank/DDBJ databases">
        <title>Whole genome sequencing of clinical and environmental type strains of Ochrobactrum.</title>
        <authorList>
            <person name="Dharne M."/>
        </authorList>
    </citation>
    <scope>NUCLEOTIDE SEQUENCE [LARGE SCALE GENOMIC DNA]</scope>
    <source>
        <strain evidence="7 8">DSM 13340</strain>
    </source>
</reference>
<proteinExistence type="predicted"/>
<evidence type="ECO:0000313" key="8">
    <source>
        <dbReference type="Proteomes" id="UP000558475"/>
    </source>
</evidence>
<dbReference type="EMBL" id="JAAXZB010000002">
    <property type="protein sequence ID" value="NKW10803.1"/>
    <property type="molecule type" value="Genomic_DNA"/>
</dbReference>
<evidence type="ECO:0000256" key="6">
    <source>
        <dbReference type="SAM" id="Phobius"/>
    </source>
</evidence>
<feature type="transmembrane region" description="Helical" evidence="6">
    <location>
        <begin position="28"/>
        <end position="49"/>
    </location>
</feature>
<feature type="transmembrane region" description="Helical" evidence="6">
    <location>
        <begin position="275"/>
        <end position="292"/>
    </location>
</feature>